<evidence type="ECO:0000313" key="2">
    <source>
        <dbReference type="Proteomes" id="UP000033901"/>
    </source>
</evidence>
<reference evidence="1 2" key="1">
    <citation type="journal article" date="2015" name="Nature">
        <title>rRNA introns, odd ribosomes, and small enigmatic genomes across a large radiation of phyla.</title>
        <authorList>
            <person name="Brown C.T."/>
            <person name="Hug L.A."/>
            <person name="Thomas B.C."/>
            <person name="Sharon I."/>
            <person name="Castelle C.J."/>
            <person name="Singh A."/>
            <person name="Wilkins M.J."/>
            <person name="Williams K.H."/>
            <person name="Banfield J.F."/>
        </authorList>
    </citation>
    <scope>NUCLEOTIDE SEQUENCE [LARGE SCALE GENOMIC DNA]</scope>
</reference>
<accession>A0A0G1LDH3</accession>
<proteinExistence type="predicted"/>
<protein>
    <submittedName>
        <fullName evidence="1">Uncharacterized protein</fullName>
    </submittedName>
</protein>
<sequence>MRITRLLTFILPTLFLLAALFLTVPTLLSPSHPENIDDPEGIADYYDITFPIPELGNCASYSECRNYCEDPVNHNSCINFAKSKGFYKEEPIRPDNAELWRRTKAEFGCDSMQSCQAFCEQPANFEKCSRFAGRQGLTGGHLEDPAEGEILTKAREVLGCDSYESCKSFCEQEANRQKCSDFARQVGLRGGHEVKGPGGCTSEETCRAFCSDPNNYQICSGYSSPGGRDFSGPGGCNSEASCRTYCEQHPDECGHYSSGDAPGGTGGYDPASACYKTPGCSWTGTTCQCSGEGTYSPYPGTYDPATECARQTGCSWTNNVCQCSGSGTGGTYTPYPTETYQADPATECAKQSGCSWTGSTCQCEPTPLPTVQGSTFTGGALQVFLRYLLSLFGK</sequence>
<dbReference type="EMBL" id="LCIZ01000022">
    <property type="protein sequence ID" value="KKT66737.1"/>
    <property type="molecule type" value="Genomic_DNA"/>
</dbReference>
<name>A0A0G1LDH3_9BACT</name>
<organism evidence="1 2">
    <name type="scientific">Candidatus Curtissbacteria bacterium GW2011_GWC1_44_33</name>
    <dbReference type="NCBI Taxonomy" id="1618413"/>
    <lineage>
        <taxon>Bacteria</taxon>
        <taxon>Candidatus Curtissiibacteriota</taxon>
    </lineage>
</organism>
<dbReference type="Proteomes" id="UP000033901">
    <property type="component" value="Unassembled WGS sequence"/>
</dbReference>
<evidence type="ECO:0000313" key="1">
    <source>
        <dbReference type="EMBL" id="KKT66737.1"/>
    </source>
</evidence>
<gene>
    <name evidence="1" type="ORF">UW61_C0022G0016</name>
</gene>
<dbReference type="AlphaFoldDB" id="A0A0G1LDH3"/>
<comment type="caution">
    <text evidence="1">The sequence shown here is derived from an EMBL/GenBank/DDBJ whole genome shotgun (WGS) entry which is preliminary data.</text>
</comment>